<evidence type="ECO:0000313" key="2">
    <source>
        <dbReference type="Proteomes" id="UP001369815"/>
    </source>
</evidence>
<dbReference type="Proteomes" id="UP001369815">
    <property type="component" value="Unassembled WGS sequence"/>
</dbReference>
<accession>A0AAX6M823</accession>
<sequence length="157" mass="17585">MSFGYDSAVFNKSAADIDKFADQSLRELLGKRCEPGEQARPLLFLCYSLGGIVFKKSFPDRCEGLKIVSFYETRQLSGTGIMILSKVSALLFRSNETSVPLNTDYRSLCRFSTTEDDSERLNLLLSNLKDLANQIIAQHRIGTLRTMPPPAKLRLAD</sequence>
<evidence type="ECO:0000313" key="1">
    <source>
        <dbReference type="EMBL" id="KAK6948351.1"/>
    </source>
</evidence>
<dbReference type="AlphaFoldDB" id="A0AAX6M823"/>
<name>A0AAX6M823_9PEZI</name>
<organism evidence="1 2">
    <name type="scientific">Daldinia eschscholtzii</name>
    <dbReference type="NCBI Taxonomy" id="292717"/>
    <lineage>
        <taxon>Eukaryota</taxon>
        <taxon>Fungi</taxon>
        <taxon>Dikarya</taxon>
        <taxon>Ascomycota</taxon>
        <taxon>Pezizomycotina</taxon>
        <taxon>Sordariomycetes</taxon>
        <taxon>Xylariomycetidae</taxon>
        <taxon>Xylariales</taxon>
        <taxon>Hypoxylaceae</taxon>
        <taxon>Daldinia</taxon>
    </lineage>
</organism>
<dbReference type="EMBL" id="JBANMG010000010">
    <property type="protein sequence ID" value="KAK6948351.1"/>
    <property type="molecule type" value="Genomic_DNA"/>
</dbReference>
<comment type="caution">
    <text evidence="1">The sequence shown here is derived from an EMBL/GenBank/DDBJ whole genome shotgun (WGS) entry which is preliminary data.</text>
</comment>
<proteinExistence type="predicted"/>
<reference evidence="1 2" key="1">
    <citation type="journal article" date="2024" name="Front Chem Biol">
        <title>Unveiling the potential of Daldinia eschscholtzii MFLUCC 19-0629 through bioactivity and bioinformatics studies for enhanced sustainable agriculture production.</title>
        <authorList>
            <person name="Brooks S."/>
            <person name="Weaver J.A."/>
            <person name="Klomchit A."/>
            <person name="Alharthi S.A."/>
            <person name="Onlamun T."/>
            <person name="Nurani R."/>
            <person name="Vong T.K."/>
            <person name="Alberti F."/>
            <person name="Greco C."/>
        </authorList>
    </citation>
    <scope>NUCLEOTIDE SEQUENCE [LARGE SCALE GENOMIC DNA]</scope>
    <source>
        <strain evidence="1">MFLUCC 19-0629</strain>
    </source>
</reference>
<gene>
    <name evidence="1" type="ORF">Daesc_010117</name>
</gene>
<keyword evidence="2" id="KW-1185">Reference proteome</keyword>
<protein>
    <submittedName>
        <fullName evidence="1">Uncharacterized protein</fullName>
    </submittedName>
</protein>